<dbReference type="CDD" id="cd02199">
    <property type="entry name" value="YjgF_YER057c_UK114_like_1"/>
    <property type="match status" value="1"/>
</dbReference>
<comment type="caution">
    <text evidence="2">The sequence shown here is derived from an EMBL/GenBank/DDBJ whole genome shotgun (WGS) entry which is preliminary data.</text>
</comment>
<keyword evidence="3" id="KW-1185">Reference proteome</keyword>
<dbReference type="Proteomes" id="UP000722336">
    <property type="component" value="Unassembled WGS sequence"/>
</dbReference>
<dbReference type="InterPro" id="IPR013813">
    <property type="entry name" value="Endoribo_LPSP/chorism_mut-like"/>
</dbReference>
<organism evidence="2 3">
    <name type="scientific">Pacificimonas pallii</name>
    <dbReference type="NCBI Taxonomy" id="2827236"/>
    <lineage>
        <taxon>Bacteria</taxon>
        <taxon>Pseudomonadati</taxon>
        <taxon>Pseudomonadota</taxon>
        <taxon>Alphaproteobacteria</taxon>
        <taxon>Sphingomonadales</taxon>
        <taxon>Sphingosinicellaceae</taxon>
        <taxon>Pacificimonas</taxon>
    </lineage>
</organism>
<evidence type="ECO:0000259" key="1">
    <source>
        <dbReference type="Pfam" id="PF14588"/>
    </source>
</evidence>
<dbReference type="PANTHER" id="PTHR43760:SF1">
    <property type="entry name" value="ENDORIBONUCLEASE L-PSP_CHORISMATE MUTASE-LIKE DOMAIN-CONTAINING PROTEIN"/>
    <property type="match status" value="1"/>
</dbReference>
<reference evidence="2 3" key="1">
    <citation type="submission" date="2021-04" db="EMBL/GenBank/DDBJ databases">
        <authorList>
            <person name="Pira H."/>
            <person name="Risdian C."/>
            <person name="Wink J."/>
        </authorList>
    </citation>
    <scope>NUCLEOTIDE SEQUENCE [LARGE SCALE GENOMIC DNA]</scope>
    <source>
        <strain evidence="2 3">WHA3</strain>
    </source>
</reference>
<gene>
    <name evidence="2" type="ORF">KCG44_13155</name>
</gene>
<evidence type="ECO:0000313" key="3">
    <source>
        <dbReference type="Proteomes" id="UP000722336"/>
    </source>
</evidence>
<dbReference type="Pfam" id="PF14588">
    <property type="entry name" value="YjgF_endoribonc"/>
    <property type="match status" value="1"/>
</dbReference>
<dbReference type="RefSeq" id="WP_218446565.1">
    <property type="nucleotide sequence ID" value="NZ_JAGSPA010000004.1"/>
</dbReference>
<accession>A0ABS6SH37</accession>
<protein>
    <submittedName>
        <fullName evidence="2">RidA family protein</fullName>
    </submittedName>
</protein>
<feature type="domain" description="Endoribonuclease L-PSP/chorismate mutase-like" evidence="1">
    <location>
        <begin position="4"/>
        <end position="140"/>
    </location>
</feature>
<name>A0ABS6SH37_9SPHN</name>
<dbReference type="EMBL" id="JAGSPA010000004">
    <property type="protein sequence ID" value="MBV7257734.1"/>
    <property type="molecule type" value="Genomic_DNA"/>
</dbReference>
<dbReference type="PANTHER" id="PTHR43760">
    <property type="entry name" value="ENDORIBONUCLEASE-RELATED"/>
    <property type="match status" value="1"/>
</dbReference>
<sequence length="154" mass="15750">MTIEEKLNARGLTLPAAPAAAANYVPFVKAGGLLHIAGQIPFDANGELMCGTVGDTVTTDEAYAIAQRCALAILAQTKAALGSLEAIRQVVKLNVFVASVPGYTEQPKVANGASDLLAEILGEPGRHARSAVGVAALPLGVAVEIDAVIEFDAD</sequence>
<evidence type="ECO:0000313" key="2">
    <source>
        <dbReference type="EMBL" id="MBV7257734.1"/>
    </source>
</evidence>
<proteinExistence type="predicted"/>